<feature type="transmembrane region" description="Helical" evidence="1">
    <location>
        <begin position="27"/>
        <end position="44"/>
    </location>
</feature>
<keyword evidence="3" id="KW-1185">Reference proteome</keyword>
<sequence>MNLEIDRVLDDAGFGVLGAVLHLFTEWSLWLGIGLAVAAVITSAMTKKVPWTREAAVWLCSMAATACFAVHWSVGAA</sequence>
<evidence type="ECO:0000256" key="1">
    <source>
        <dbReference type="SAM" id="Phobius"/>
    </source>
</evidence>
<dbReference type="EMBL" id="JBHSIW010000007">
    <property type="protein sequence ID" value="MFC4903338.1"/>
    <property type="molecule type" value="Genomic_DNA"/>
</dbReference>
<evidence type="ECO:0000313" key="3">
    <source>
        <dbReference type="Proteomes" id="UP001595797"/>
    </source>
</evidence>
<keyword evidence="1" id="KW-1133">Transmembrane helix</keyword>
<protein>
    <submittedName>
        <fullName evidence="2">Uncharacterized protein</fullName>
    </submittedName>
</protein>
<keyword evidence="1" id="KW-0812">Transmembrane</keyword>
<proteinExistence type="predicted"/>
<comment type="caution">
    <text evidence="2">The sequence shown here is derived from an EMBL/GenBank/DDBJ whole genome shotgun (WGS) entry which is preliminary data.</text>
</comment>
<accession>A0ABV9TIL9</accession>
<reference evidence="3" key="1">
    <citation type="journal article" date="2019" name="Int. J. Syst. Evol. Microbiol.">
        <title>The Global Catalogue of Microorganisms (GCM) 10K type strain sequencing project: providing services to taxonomists for standard genome sequencing and annotation.</title>
        <authorList>
            <consortium name="The Broad Institute Genomics Platform"/>
            <consortium name="The Broad Institute Genome Sequencing Center for Infectious Disease"/>
            <person name="Wu L."/>
            <person name="Ma J."/>
        </authorList>
    </citation>
    <scope>NUCLEOTIDE SEQUENCE [LARGE SCALE GENOMIC DNA]</scope>
    <source>
        <strain evidence="3">CGMCC 4.6946</strain>
    </source>
</reference>
<organism evidence="2 3">
    <name type="scientific">Kocuria oceani</name>
    <dbReference type="NCBI Taxonomy" id="988827"/>
    <lineage>
        <taxon>Bacteria</taxon>
        <taxon>Bacillati</taxon>
        <taxon>Actinomycetota</taxon>
        <taxon>Actinomycetes</taxon>
        <taxon>Micrococcales</taxon>
        <taxon>Micrococcaceae</taxon>
        <taxon>Kocuria</taxon>
    </lineage>
</organism>
<dbReference type="Proteomes" id="UP001595797">
    <property type="component" value="Unassembled WGS sequence"/>
</dbReference>
<evidence type="ECO:0000313" key="2">
    <source>
        <dbReference type="EMBL" id="MFC4903338.1"/>
    </source>
</evidence>
<name>A0ABV9TIL9_9MICC</name>
<dbReference type="RefSeq" id="WP_277550669.1">
    <property type="nucleotide sequence ID" value="NZ_JARAMH010000004.1"/>
</dbReference>
<keyword evidence="1" id="KW-0472">Membrane</keyword>
<feature type="transmembrane region" description="Helical" evidence="1">
    <location>
        <begin position="56"/>
        <end position="74"/>
    </location>
</feature>
<gene>
    <name evidence="2" type="ORF">ACFPCS_07130</name>
</gene>